<organism evidence="4 5">
    <name type="scientific">Cyprinus carpio</name>
    <name type="common">Common carp</name>
    <dbReference type="NCBI Taxonomy" id="7962"/>
    <lineage>
        <taxon>Eukaryota</taxon>
        <taxon>Metazoa</taxon>
        <taxon>Chordata</taxon>
        <taxon>Craniata</taxon>
        <taxon>Vertebrata</taxon>
        <taxon>Euteleostomi</taxon>
        <taxon>Actinopterygii</taxon>
        <taxon>Neopterygii</taxon>
        <taxon>Teleostei</taxon>
        <taxon>Ostariophysi</taxon>
        <taxon>Cypriniformes</taxon>
        <taxon>Cyprinidae</taxon>
        <taxon>Cyprininae</taxon>
        <taxon>Cyprinus</taxon>
    </lineage>
</organism>
<dbReference type="PANTHER" id="PTHR20873:SF0">
    <property type="entry name" value="L-SERYL-TRNA(SEC) KINASE"/>
    <property type="match status" value="1"/>
</dbReference>
<dbReference type="SUPFAM" id="SSF52540">
    <property type="entry name" value="P-loop containing nucleoside triphosphate hydrolases"/>
    <property type="match status" value="1"/>
</dbReference>
<dbReference type="InterPro" id="IPR027417">
    <property type="entry name" value="P-loop_NTPase"/>
</dbReference>
<feature type="region of interest" description="Disordered" evidence="3">
    <location>
        <begin position="81"/>
        <end position="184"/>
    </location>
</feature>
<feature type="compositionally biased region" description="Polar residues" evidence="3">
    <location>
        <begin position="103"/>
        <end position="183"/>
    </location>
</feature>
<dbReference type="Ensembl" id="ENSCCRT00015018444.1">
    <property type="protein sequence ID" value="ENSCCRP00015017803.1"/>
    <property type="gene ID" value="ENSCCRG00015007778.1"/>
</dbReference>
<name>A0A8C1T5J2_CYPCA</name>
<dbReference type="InterPro" id="IPR013641">
    <property type="entry name" value="KTI12/PSTK"/>
</dbReference>
<accession>A0A8C1T5J2</accession>
<dbReference type="InterPro" id="IPR048518">
    <property type="entry name" value="IBP_b_roll"/>
</dbReference>
<dbReference type="Gene3D" id="3.40.50.300">
    <property type="entry name" value="P-loop containing nucleotide triphosphate hydrolases"/>
    <property type="match status" value="2"/>
</dbReference>
<keyword evidence="1" id="KW-0547">Nucleotide-binding</keyword>
<evidence type="ECO:0000313" key="5">
    <source>
        <dbReference type="Proteomes" id="UP000694700"/>
    </source>
</evidence>
<dbReference type="GO" id="GO:0016301">
    <property type="term" value="F:kinase activity"/>
    <property type="evidence" value="ECO:0007669"/>
    <property type="project" value="TreeGrafter"/>
</dbReference>
<proteinExistence type="predicted"/>
<evidence type="ECO:0000313" key="4">
    <source>
        <dbReference type="Ensembl" id="ENSCCRP00015017803.1"/>
    </source>
</evidence>
<dbReference type="InterPro" id="IPR052648">
    <property type="entry name" value="Ser-tRNA(Sec)_kinase"/>
</dbReference>
<sequence>MSPGAACLCVLCGLPAAGKSRLARELRGRAQTRGWRTLLVTYDELIPARDWQESEWKQQRKTVLMCLERFLHQTLSGQTHTLSGQTHTLSGQTQTLSGQTQTHTPSDQTHTLSGQPQTPTLSDQPQTHTRAGQTHTLSGQTHTLSGQTHTPSGQTQTHTLSDQTQTHTLSDQTQTHTLSDQTHTLSGQTQTLSGQTQTHTLSGQTHTLSGQTQTHTLSGQTHTLSGQTHTLSDQTQTHTLSGQTHTLSGQTHTLSGQTHTLSGQTQTHTLSGQTQTHTLFDQTLTLSEADGVWMRFEQMRQHQSVSHTHSQPLVVLLDDNFYYQSMRYQIQQLARKYGVGFCQVFLQCPLHVCLQRNRCRSQPVPDDVLLQMCERMEPPNEIRNPWEQQSLTLDSTDRIADGHIQKLVDMLASALENPLSPVQDESQQKEADRRVCASSVLHQADQTCRRLVSQALTSAREGQASPVVLKALAKALNELKTAFLQELKKDVLHRVSVFPEEPVDMKKLLVDVSVAFQRRSHEIVSKHM</sequence>
<protein>
    <submittedName>
        <fullName evidence="4">Phosphoseryl-tRNA kinase</fullName>
    </submittedName>
</protein>
<dbReference type="GO" id="GO:0000049">
    <property type="term" value="F:tRNA binding"/>
    <property type="evidence" value="ECO:0007669"/>
    <property type="project" value="TreeGrafter"/>
</dbReference>
<dbReference type="Pfam" id="PF08433">
    <property type="entry name" value="KTI12"/>
    <property type="match status" value="1"/>
</dbReference>
<dbReference type="Proteomes" id="UP000694700">
    <property type="component" value="Unplaced"/>
</dbReference>
<reference evidence="4" key="1">
    <citation type="submission" date="2025-08" db="UniProtKB">
        <authorList>
            <consortium name="Ensembl"/>
        </authorList>
    </citation>
    <scope>IDENTIFICATION</scope>
</reference>
<dbReference type="AlphaFoldDB" id="A0A8C1T5J2"/>
<evidence type="ECO:0000256" key="3">
    <source>
        <dbReference type="SAM" id="MobiDB-lite"/>
    </source>
</evidence>
<evidence type="ECO:0000256" key="1">
    <source>
        <dbReference type="ARBA" id="ARBA00022741"/>
    </source>
</evidence>
<dbReference type="GO" id="GO:0005524">
    <property type="term" value="F:ATP binding"/>
    <property type="evidence" value="ECO:0007669"/>
    <property type="project" value="UniProtKB-KW"/>
</dbReference>
<feature type="compositionally biased region" description="Low complexity" evidence="3">
    <location>
        <begin position="88"/>
        <end position="102"/>
    </location>
</feature>
<dbReference type="Pfam" id="PF21300">
    <property type="entry name" value="LbR_Ice_bind"/>
    <property type="match status" value="1"/>
</dbReference>
<evidence type="ECO:0000256" key="2">
    <source>
        <dbReference type="ARBA" id="ARBA00022840"/>
    </source>
</evidence>
<keyword evidence="2" id="KW-0067">ATP-binding</keyword>
<dbReference type="PANTHER" id="PTHR20873">
    <property type="entry name" value="L-SERYL-TRNA(SEC) KINASE"/>
    <property type="match status" value="1"/>
</dbReference>